<comment type="caution">
    <text evidence="1">The sequence shown here is derived from an EMBL/GenBank/DDBJ whole genome shotgun (WGS) entry which is preliminary data.</text>
</comment>
<evidence type="ECO:0008006" key="3">
    <source>
        <dbReference type="Google" id="ProtNLM"/>
    </source>
</evidence>
<dbReference type="EMBL" id="JANBQD010000021">
    <property type="protein sequence ID" value="KAJ1993083.1"/>
    <property type="molecule type" value="Genomic_DNA"/>
</dbReference>
<evidence type="ECO:0000313" key="2">
    <source>
        <dbReference type="Proteomes" id="UP001151295"/>
    </source>
</evidence>
<reference evidence="1" key="1">
    <citation type="submission" date="2022-07" db="EMBL/GenBank/DDBJ databases">
        <title>Phylogenomic reconstructions and comparative analyses of Kickxellomycotina fungi.</title>
        <authorList>
            <person name="Reynolds N.K."/>
            <person name="Stajich J.E."/>
            <person name="Barry K."/>
            <person name="Grigoriev I.V."/>
            <person name="Crous P."/>
            <person name="Smith M.E."/>
        </authorList>
    </citation>
    <scope>NUCLEOTIDE SEQUENCE</scope>
    <source>
        <strain evidence="1">BCRC 34882</strain>
    </source>
</reference>
<protein>
    <recommendedName>
        <fullName evidence="3">Velvet domain-containing protein</fullName>
    </recommendedName>
</protein>
<accession>A0ABQ8PP22</accession>
<sequence>MPLDELFYAYYPDAPRRLLFREKYTGSLVPSNSQLSRLNKNGHVTVRVQMPHRIPRARWSLQDRLFSSFQSNQLAPLNSEPAFSGMHGSQQNQSCQLDGGLNLVQTTQSFSNTPYRTNTHTQHPSVASISNLLQPLESETYSNHRYQLQRSLRVSLPHLNLQSALRSTSDHSSAGGSSPSKRFRFSSDADCEHLSAEDIDILEELRPRFKFPTPPIERSLVRANICSTCQQRLRRARLGRQQQQANSPAPRYGQRSAFFAETQADMDLKDVTQAKVEAFGANSSILGYSNISAVRSTLHHPPLLYHSSSFKETEALGLKPTISTTTCPIDAKYRSLSSDQNASTDFIGKMNFKQQNMNYQIHHSPMSWSRSANKGVHGKIYVESDGNSENSEEELDATRIDLGFSEDDMVENCEKPSLKSWNLQSTALMSLPPPIPAPLIQSAIQDCTPKNGVSISRFNRNMTLQIRNTRMEANIEFRDASDTVLFQESVSNDYPFEDIFYQYCPDAPRSLLFYLQGGLAISKRTTLSEIFDSFEATELPLLVWAKLPTPANPDHCPQWQAAS</sequence>
<evidence type="ECO:0000313" key="1">
    <source>
        <dbReference type="EMBL" id="KAJ1993083.1"/>
    </source>
</evidence>
<proteinExistence type="predicted"/>
<keyword evidence="2" id="KW-1185">Reference proteome</keyword>
<dbReference type="Proteomes" id="UP001151295">
    <property type="component" value="Unassembled WGS sequence"/>
</dbReference>
<organism evidence="1 2">
    <name type="scientific">Coemansia umbellata</name>
    <dbReference type="NCBI Taxonomy" id="1424467"/>
    <lineage>
        <taxon>Eukaryota</taxon>
        <taxon>Fungi</taxon>
        <taxon>Fungi incertae sedis</taxon>
        <taxon>Zoopagomycota</taxon>
        <taxon>Kickxellomycotina</taxon>
        <taxon>Kickxellomycetes</taxon>
        <taxon>Kickxellales</taxon>
        <taxon>Kickxellaceae</taxon>
        <taxon>Coemansia</taxon>
    </lineage>
</organism>
<name>A0ABQ8PP22_9FUNG</name>
<gene>
    <name evidence="1" type="ORF">EDC05_002341</name>
</gene>